<keyword evidence="5" id="KW-0472">Membrane</keyword>
<evidence type="ECO:0000313" key="9">
    <source>
        <dbReference type="EMBL" id="VFU01772.1"/>
    </source>
</evidence>
<protein>
    <submittedName>
        <fullName evidence="9">Aste57867_25143 protein</fullName>
    </submittedName>
</protein>
<evidence type="ECO:0000313" key="10">
    <source>
        <dbReference type="Proteomes" id="UP000332933"/>
    </source>
</evidence>
<feature type="domain" description="RING-type" evidence="6">
    <location>
        <begin position="34"/>
        <end position="83"/>
    </location>
</feature>
<dbReference type="EMBL" id="VJMH01007489">
    <property type="protein sequence ID" value="KAF0682740.1"/>
    <property type="molecule type" value="Genomic_DNA"/>
</dbReference>
<feature type="domain" description="RING-CH-type" evidence="7">
    <location>
        <begin position="26"/>
        <end position="89"/>
    </location>
</feature>
<dbReference type="GO" id="GO:0008270">
    <property type="term" value="F:zinc ion binding"/>
    <property type="evidence" value="ECO:0007669"/>
    <property type="project" value="UniProtKB-KW"/>
</dbReference>
<evidence type="ECO:0000256" key="4">
    <source>
        <dbReference type="PROSITE-ProRule" id="PRU00175"/>
    </source>
</evidence>
<sequence length="190" mass="21322">MSGGHLKSRDCRVGLVDQRLHFSIEMTPSTAETCYLCADVTHEPTDAMELIAPCACRSYIHRSCLDDWRRTSIAAKSNCPTCTQPYEMEEAETMPTNVVEVAWDVLLGCWFNIFTCVWSVGLMVAAVLVGPFVGMLAVTSVSMKIYNSVLHHQFGLEPNAGQYISQQQRRHLPRVRNLRPIESIPTQLDC</sequence>
<evidence type="ECO:0000256" key="1">
    <source>
        <dbReference type="ARBA" id="ARBA00022723"/>
    </source>
</evidence>
<evidence type="ECO:0000256" key="2">
    <source>
        <dbReference type="ARBA" id="ARBA00022771"/>
    </source>
</evidence>
<keyword evidence="5" id="KW-1133">Transmembrane helix</keyword>
<keyword evidence="3" id="KW-0862">Zinc</keyword>
<dbReference type="PANTHER" id="PTHR46347:SF1">
    <property type="entry name" value="RING_FYVE_PHD ZINC FINGER SUPERFAMILY PROTEIN"/>
    <property type="match status" value="1"/>
</dbReference>
<dbReference type="AlphaFoldDB" id="A0A485LWW1"/>
<dbReference type="PROSITE" id="PS51292">
    <property type="entry name" value="ZF_RING_CH"/>
    <property type="match status" value="1"/>
</dbReference>
<reference evidence="8" key="2">
    <citation type="submission" date="2019-06" db="EMBL/GenBank/DDBJ databases">
        <title>Genomics analysis of Aphanomyces spp. identifies a new class of oomycete effector associated with host adaptation.</title>
        <authorList>
            <person name="Gaulin E."/>
        </authorList>
    </citation>
    <scope>NUCLEOTIDE SEQUENCE</scope>
    <source>
        <strain evidence="8">CBS 578.67</strain>
    </source>
</reference>
<dbReference type="Pfam" id="PF12906">
    <property type="entry name" value="RINGv"/>
    <property type="match status" value="1"/>
</dbReference>
<evidence type="ECO:0000259" key="6">
    <source>
        <dbReference type="PROSITE" id="PS50089"/>
    </source>
</evidence>
<dbReference type="SMART" id="SM00744">
    <property type="entry name" value="RINGv"/>
    <property type="match status" value="1"/>
</dbReference>
<keyword evidence="1" id="KW-0479">Metal-binding</keyword>
<dbReference type="PROSITE" id="PS50089">
    <property type="entry name" value="ZF_RING_2"/>
    <property type="match status" value="1"/>
</dbReference>
<organism evidence="9 10">
    <name type="scientific">Aphanomyces stellatus</name>
    <dbReference type="NCBI Taxonomy" id="120398"/>
    <lineage>
        <taxon>Eukaryota</taxon>
        <taxon>Sar</taxon>
        <taxon>Stramenopiles</taxon>
        <taxon>Oomycota</taxon>
        <taxon>Saprolegniomycetes</taxon>
        <taxon>Saprolegniales</taxon>
        <taxon>Verrucalvaceae</taxon>
        <taxon>Aphanomyces</taxon>
    </lineage>
</organism>
<gene>
    <name evidence="9" type="primary">Aste57867_25143</name>
    <name evidence="8" type="ORF">As57867_025065</name>
    <name evidence="9" type="ORF">ASTE57867_25143</name>
</gene>
<keyword evidence="5" id="KW-0812">Transmembrane</keyword>
<keyword evidence="2 4" id="KW-0863">Zinc-finger</keyword>
<dbReference type="PANTHER" id="PTHR46347">
    <property type="entry name" value="RING/FYVE/PHD ZINC FINGER SUPERFAMILY PROTEIN"/>
    <property type="match status" value="1"/>
</dbReference>
<dbReference type="InterPro" id="IPR011016">
    <property type="entry name" value="Znf_RING-CH"/>
</dbReference>
<dbReference type="SUPFAM" id="SSF57850">
    <property type="entry name" value="RING/U-box"/>
    <property type="match status" value="1"/>
</dbReference>
<dbReference type="Gene3D" id="3.30.40.10">
    <property type="entry name" value="Zinc/RING finger domain, C3HC4 (zinc finger)"/>
    <property type="match status" value="1"/>
</dbReference>
<evidence type="ECO:0000256" key="3">
    <source>
        <dbReference type="ARBA" id="ARBA00022833"/>
    </source>
</evidence>
<dbReference type="InterPro" id="IPR001841">
    <property type="entry name" value="Znf_RING"/>
</dbReference>
<proteinExistence type="predicted"/>
<keyword evidence="10" id="KW-1185">Reference proteome</keyword>
<evidence type="ECO:0000313" key="8">
    <source>
        <dbReference type="EMBL" id="KAF0682740.1"/>
    </source>
</evidence>
<dbReference type="EMBL" id="CAADRA010007515">
    <property type="protein sequence ID" value="VFU01772.1"/>
    <property type="molecule type" value="Genomic_DNA"/>
</dbReference>
<dbReference type="Proteomes" id="UP000332933">
    <property type="component" value="Unassembled WGS sequence"/>
</dbReference>
<dbReference type="InterPro" id="IPR013083">
    <property type="entry name" value="Znf_RING/FYVE/PHD"/>
</dbReference>
<dbReference type="OrthoDB" id="2154780at2759"/>
<evidence type="ECO:0000256" key="5">
    <source>
        <dbReference type="SAM" id="Phobius"/>
    </source>
</evidence>
<feature type="transmembrane region" description="Helical" evidence="5">
    <location>
        <begin position="110"/>
        <end position="138"/>
    </location>
</feature>
<name>A0A485LWW1_9STRA</name>
<evidence type="ECO:0000259" key="7">
    <source>
        <dbReference type="PROSITE" id="PS51292"/>
    </source>
</evidence>
<accession>A0A485LWW1</accession>
<reference evidence="9 10" key="1">
    <citation type="submission" date="2019-03" db="EMBL/GenBank/DDBJ databases">
        <authorList>
            <person name="Gaulin E."/>
            <person name="Dumas B."/>
        </authorList>
    </citation>
    <scope>NUCLEOTIDE SEQUENCE [LARGE SCALE GENOMIC DNA]</scope>
    <source>
        <strain evidence="9">CBS 568.67</strain>
    </source>
</reference>